<dbReference type="AlphaFoldDB" id="A0A7S1F3Z9"/>
<feature type="compositionally biased region" description="Polar residues" evidence="8">
    <location>
        <begin position="666"/>
        <end position="679"/>
    </location>
</feature>
<dbReference type="InterPro" id="IPR042081">
    <property type="entry name" value="RNA_2'-PTrans_C"/>
</dbReference>
<feature type="region of interest" description="Disordered" evidence="8">
    <location>
        <begin position="865"/>
        <end position="909"/>
    </location>
</feature>
<feature type="compositionally biased region" description="Basic and acidic residues" evidence="8">
    <location>
        <begin position="560"/>
        <end position="569"/>
    </location>
</feature>
<dbReference type="PANTHER" id="PTHR12684:SF2">
    <property type="entry name" value="TRNA 2'-PHOSPHOTRANSFERASE 1"/>
    <property type="match status" value="1"/>
</dbReference>
<feature type="compositionally biased region" description="Basic and acidic residues" evidence="8">
    <location>
        <begin position="1011"/>
        <end position="1020"/>
    </location>
</feature>
<evidence type="ECO:0000256" key="3">
    <source>
        <dbReference type="ARBA" id="ARBA00012007"/>
    </source>
</evidence>
<dbReference type="GO" id="GO:0000215">
    <property type="term" value="F:tRNA 2'-phosphotransferase activity"/>
    <property type="evidence" value="ECO:0007669"/>
    <property type="project" value="UniProtKB-EC"/>
</dbReference>
<dbReference type="InterPro" id="IPR002745">
    <property type="entry name" value="Ptrans_KptA/Tpt1"/>
</dbReference>
<feature type="coiled-coil region" evidence="7">
    <location>
        <begin position="319"/>
        <end position="356"/>
    </location>
</feature>
<feature type="compositionally biased region" description="Acidic residues" evidence="8">
    <location>
        <begin position="1"/>
        <end position="10"/>
    </location>
</feature>
<feature type="compositionally biased region" description="Basic and acidic residues" evidence="8">
    <location>
        <begin position="601"/>
        <end position="615"/>
    </location>
</feature>
<dbReference type="PANTHER" id="PTHR12684">
    <property type="entry name" value="PUTATIVE PHOSPHOTRANSFERASE"/>
    <property type="match status" value="1"/>
</dbReference>
<keyword evidence="4" id="KW-0808">Transferase</keyword>
<comment type="catalytic activity">
    <reaction evidence="6">
        <text>2'-phospho-[ligated tRNA] + NAD(+) = mature tRNA + ADP-alpha-D-ribose 1'',2''-cyclic phosphate + nicotinamide</text>
        <dbReference type="Rhea" id="RHEA:23324"/>
        <dbReference type="Rhea" id="RHEA-COMP:11106"/>
        <dbReference type="Rhea" id="RHEA-COMP:11107"/>
        <dbReference type="ChEBI" id="CHEBI:17154"/>
        <dbReference type="ChEBI" id="CHEBI:57540"/>
        <dbReference type="ChEBI" id="CHEBI:76596"/>
        <dbReference type="ChEBI" id="CHEBI:82883"/>
        <dbReference type="ChEBI" id="CHEBI:85027"/>
        <dbReference type="EC" id="2.7.1.160"/>
    </reaction>
</comment>
<reference evidence="9" key="1">
    <citation type="submission" date="2021-01" db="EMBL/GenBank/DDBJ databases">
        <authorList>
            <person name="Corre E."/>
            <person name="Pelletier E."/>
            <person name="Niang G."/>
            <person name="Scheremetjew M."/>
            <person name="Finn R."/>
            <person name="Kale V."/>
            <person name="Holt S."/>
            <person name="Cochrane G."/>
            <person name="Meng A."/>
            <person name="Brown T."/>
            <person name="Cohen L."/>
        </authorList>
    </citation>
    <scope>NUCLEOTIDE SEQUENCE</scope>
</reference>
<proteinExistence type="inferred from homology"/>
<feature type="compositionally biased region" description="Basic and acidic residues" evidence="8">
    <location>
        <begin position="440"/>
        <end position="462"/>
    </location>
</feature>
<feature type="region of interest" description="Disordered" evidence="8">
    <location>
        <begin position="426"/>
        <end position="534"/>
    </location>
</feature>
<protein>
    <recommendedName>
        <fullName evidence="3">2'-phosphotransferase</fullName>
        <ecNumber evidence="3">2.7.1.160</ecNumber>
    </recommendedName>
</protein>
<evidence type="ECO:0000256" key="4">
    <source>
        <dbReference type="ARBA" id="ARBA00022679"/>
    </source>
</evidence>
<dbReference type="Gene3D" id="1.10.10.970">
    <property type="entry name" value="RNA 2'-phosphotransferase, Tpt1/KptA family, N-terminal domain"/>
    <property type="match status" value="1"/>
</dbReference>
<feature type="compositionally biased region" description="Low complexity" evidence="8">
    <location>
        <begin position="866"/>
        <end position="908"/>
    </location>
</feature>
<dbReference type="Gene3D" id="3.20.170.30">
    <property type="match status" value="1"/>
</dbReference>
<evidence type="ECO:0000256" key="1">
    <source>
        <dbReference type="ARBA" id="ARBA00003343"/>
    </source>
</evidence>
<sequence>MSSEPCDDAEDARSADSFQSADEDDDFDLPQDFATGFTTTGEAPAADNAVALPPGFEAEDGAGVERWNLRKDGNREELEQIWSKLTMDREHVKISKMFSYVLRHAAHKLDVRIRKDGFVRMNEIMRLKNFKQYRLEELMAVVYFDEKERYTMVREFDGELLIRANQGHTMKVVESDLLLDPVEGGDDVTECVHGTYLVHWPFIKRQGLSKVARNHIHLANGLPEDGKIRGMRSTAELFVYINIQLAMADGIAFYRSKNEVILTQGLDGWLPVKYFQKAVRMNYNTCDVEEMEFDTEVGSPNWAAELAPSGPGDDGTYLVKNLEALILNCRKRLQEIDALRVMAENEKELTEEEEDKLSKHAQVYTELNSLEQRFRQHKGYRRETATEREVRLKEEAEAGTVVVRKDRAVTPPWERGKTHMENVGMKTTEKEKAQWAAIGRRREDATTEPPKPKKEDPWEKLGRGRQTAVSSKEDDAPGPMLNSQIGGANERPGRNDDSVRGGAGAGARFGPSAVGSADLGAWRTPSDGTWRGSADGIKELLQGRDIQRGSECSWRNRISEAIREEDKAPMRSLDFGNWRAESRPDEARRETSGPDAGSWRADPKEDKHLAIDHNAARIKTGLATNSGPDFGSWRQEAKQPERSSPHSGDEKRAEESHSGAAKRPTFFNSKKNAESSSLSWRDRGKAAHDVKPVDAAIPQWRDRGNSNRHEEDDQMPRMQMPAPPPAVPPPIMPAPMMQSQNYAPNQVMSGSDGMGMYYADASSGYVDRQEGGQVMWQGTQPMQNQMYAVPQQQYYWNLSQQQQQQQMQMHQDGSQRPPQPNQHMSNQMSASDWLGPCPQFQQHMYDENSRGHAGYATTNCGGCGMQQQHPPHAQQHRQQQQDHQYQHHQQYQHQPQSGYQPQHQHQQQMYEEWNNRSVASGGWGQKGSNPQREARFSGYAQHNYDDYDDPEDDGDRQHVGCSGCHGMPGAHDLETDRHFDDCGDQDYHHSGNDRRRGGGHQASKGKGVRKIKGEKGKGRGDGQFSGKAGGGSRDRDDSQDWAALGRFRSAGN</sequence>
<feature type="compositionally biased region" description="Basic and acidic residues" evidence="8">
    <location>
        <begin position="635"/>
        <end position="657"/>
    </location>
</feature>
<feature type="compositionally biased region" description="Basic and acidic residues" evidence="8">
    <location>
        <begin position="700"/>
        <end position="715"/>
    </location>
</feature>
<feature type="region of interest" description="Disordered" evidence="8">
    <location>
        <begin position="560"/>
        <end position="719"/>
    </location>
</feature>
<feature type="region of interest" description="Disordered" evidence="8">
    <location>
        <begin position="988"/>
        <end position="1052"/>
    </location>
</feature>
<evidence type="ECO:0000313" key="9">
    <source>
        <dbReference type="EMBL" id="CAD8843321.1"/>
    </source>
</evidence>
<dbReference type="EC" id="2.7.1.160" evidence="3"/>
<feature type="compositionally biased region" description="Low complexity" evidence="8">
    <location>
        <begin position="803"/>
        <end position="815"/>
    </location>
</feature>
<feature type="region of interest" description="Disordered" evidence="8">
    <location>
        <begin position="1"/>
        <end position="44"/>
    </location>
</feature>
<dbReference type="SUPFAM" id="SSF56399">
    <property type="entry name" value="ADP-ribosylation"/>
    <property type="match status" value="1"/>
</dbReference>
<accession>A0A7S1F3Z9</accession>
<name>A0A7S1F3Z9_NOCSC</name>
<evidence type="ECO:0000256" key="6">
    <source>
        <dbReference type="ARBA" id="ARBA00047949"/>
    </source>
</evidence>
<comment type="function">
    <text evidence="1">Catalyzes the last step of tRNA splicing, the transfer of the splice junction 2'-phosphate from ligated tRNA to NAD to produce ADP-ribose 1''-2'' cyclic phosphate.</text>
</comment>
<dbReference type="Pfam" id="PF01885">
    <property type="entry name" value="PTS_2-RNA"/>
    <property type="match status" value="1"/>
</dbReference>
<feature type="region of interest" description="Disordered" evidence="8">
    <location>
        <begin position="803"/>
        <end position="835"/>
    </location>
</feature>
<dbReference type="InterPro" id="IPR042080">
    <property type="entry name" value="RNA_2'-PTrans_N"/>
</dbReference>
<dbReference type="GO" id="GO:0006388">
    <property type="term" value="P:tRNA splicing, via endonucleolytic cleavage and ligation"/>
    <property type="evidence" value="ECO:0007669"/>
    <property type="project" value="TreeGrafter"/>
</dbReference>
<dbReference type="EMBL" id="HBFQ01024946">
    <property type="protein sequence ID" value="CAD8843321.1"/>
    <property type="molecule type" value="Transcribed_RNA"/>
</dbReference>
<keyword evidence="5" id="KW-0520">NAD</keyword>
<evidence type="ECO:0000256" key="8">
    <source>
        <dbReference type="SAM" id="MobiDB-lite"/>
    </source>
</evidence>
<comment type="similarity">
    <text evidence="2">Belongs to the KptA/TPT1 family.</text>
</comment>
<feature type="compositionally biased region" description="Basic and acidic residues" evidence="8">
    <location>
        <begin position="580"/>
        <end position="592"/>
    </location>
</feature>
<evidence type="ECO:0000256" key="7">
    <source>
        <dbReference type="SAM" id="Coils"/>
    </source>
</evidence>
<evidence type="ECO:0000256" key="5">
    <source>
        <dbReference type="ARBA" id="ARBA00023027"/>
    </source>
</evidence>
<gene>
    <name evidence="9" type="ORF">NSCI0253_LOCUS17671</name>
</gene>
<keyword evidence="7" id="KW-0175">Coiled coil</keyword>
<organism evidence="9">
    <name type="scientific">Noctiluca scintillans</name>
    <name type="common">Sea sparkle</name>
    <name type="synonym">Red tide dinoflagellate</name>
    <dbReference type="NCBI Taxonomy" id="2966"/>
    <lineage>
        <taxon>Eukaryota</taxon>
        <taxon>Sar</taxon>
        <taxon>Alveolata</taxon>
        <taxon>Dinophyceae</taxon>
        <taxon>Noctilucales</taxon>
        <taxon>Noctilucaceae</taxon>
        <taxon>Noctiluca</taxon>
    </lineage>
</organism>
<feature type="compositionally biased region" description="Basic and acidic residues" evidence="8">
    <location>
        <begin position="680"/>
        <end position="692"/>
    </location>
</feature>
<evidence type="ECO:0000256" key="2">
    <source>
        <dbReference type="ARBA" id="ARBA00009836"/>
    </source>
</evidence>
<feature type="compositionally biased region" description="Polar residues" evidence="8">
    <location>
        <begin position="821"/>
        <end position="830"/>
    </location>
</feature>
<feature type="compositionally biased region" description="Gly residues" evidence="8">
    <location>
        <begin position="1021"/>
        <end position="1031"/>
    </location>
</feature>